<evidence type="ECO:0000313" key="2">
    <source>
        <dbReference type="Proteomes" id="UP000027982"/>
    </source>
</evidence>
<reference evidence="1 2" key="1">
    <citation type="journal article" date="2014" name="PLoS ONE">
        <title>The first complete genome sequence of the class fimbriimonadia in the phylum armatimonadetes.</title>
        <authorList>
            <person name="Hu Z.Y."/>
            <person name="Wang Y.Z."/>
            <person name="Im W.T."/>
            <person name="Wang S.Y."/>
            <person name="Zhao G.P."/>
            <person name="Zheng H.J."/>
            <person name="Quan Z.X."/>
        </authorList>
    </citation>
    <scope>NUCLEOTIDE SEQUENCE [LARGE SCALE GENOMIC DNA]</scope>
    <source>
        <strain evidence="1">Gsoil 348</strain>
    </source>
</reference>
<gene>
    <name evidence="1" type="ORF">OP10G_2053</name>
</gene>
<organism evidence="1 2">
    <name type="scientific">Fimbriimonas ginsengisoli Gsoil 348</name>
    <dbReference type="NCBI Taxonomy" id="661478"/>
    <lineage>
        <taxon>Bacteria</taxon>
        <taxon>Bacillati</taxon>
        <taxon>Armatimonadota</taxon>
        <taxon>Fimbriimonadia</taxon>
        <taxon>Fimbriimonadales</taxon>
        <taxon>Fimbriimonadaceae</taxon>
        <taxon>Fimbriimonas</taxon>
    </lineage>
</organism>
<evidence type="ECO:0000313" key="1">
    <source>
        <dbReference type="EMBL" id="AIE85421.1"/>
    </source>
</evidence>
<dbReference type="Proteomes" id="UP000027982">
    <property type="component" value="Chromosome"/>
</dbReference>
<dbReference type="HOGENOM" id="CLU_2142187_0_0_0"/>
<accession>A0A068NPP8</accession>
<dbReference type="RefSeq" id="WP_025226005.1">
    <property type="nucleotide sequence ID" value="NZ_CP007139.1"/>
</dbReference>
<dbReference type="STRING" id="661478.OP10G_2053"/>
<protein>
    <submittedName>
        <fullName evidence="1">Uncharacterized protein</fullName>
    </submittedName>
</protein>
<dbReference type="EMBL" id="CP007139">
    <property type="protein sequence ID" value="AIE85421.1"/>
    <property type="molecule type" value="Genomic_DNA"/>
</dbReference>
<sequence>MHRNRNIVATVIALFLAAGGGYYVARHRLRADCVGSWQLELPAGSGGTGRRLILLSDGTGDLDGTAFHYRVVDDCIVSKYSAKDLYVWPYKVKDGKLTLTAFKATDTYVRVD</sequence>
<dbReference type="AlphaFoldDB" id="A0A068NPP8"/>
<proteinExistence type="predicted"/>
<name>A0A068NPP8_FIMGI</name>
<dbReference type="KEGG" id="fgi:OP10G_2053"/>
<keyword evidence="2" id="KW-1185">Reference proteome</keyword>